<reference evidence="10" key="1">
    <citation type="submission" date="2022-01" db="EMBL/GenBank/DDBJ databases">
        <title>Genome Sequence Resource for Two Populations of Ditylenchus destructor, the Migratory Endoparasitic Phytonematode.</title>
        <authorList>
            <person name="Zhang H."/>
            <person name="Lin R."/>
            <person name="Xie B."/>
        </authorList>
    </citation>
    <scope>NUCLEOTIDE SEQUENCE</scope>
    <source>
        <strain evidence="10">BazhouSP</strain>
    </source>
</reference>
<feature type="domain" description="Protein kinase" evidence="9">
    <location>
        <begin position="94"/>
        <end position="463"/>
    </location>
</feature>
<keyword evidence="11" id="KW-1185">Reference proteome</keyword>
<comment type="caution">
    <text evidence="10">The sequence shown here is derived from an EMBL/GenBank/DDBJ whole genome shotgun (WGS) entry which is preliminary data.</text>
</comment>
<name>A0AAD4R576_9BILA</name>
<evidence type="ECO:0000313" key="11">
    <source>
        <dbReference type="Proteomes" id="UP001201812"/>
    </source>
</evidence>
<keyword evidence="6" id="KW-0067">ATP-binding</keyword>
<dbReference type="AlphaFoldDB" id="A0AAD4R576"/>
<dbReference type="PANTHER" id="PTHR47634:SF9">
    <property type="entry name" value="PROTEIN KINASE DOMAIN-CONTAINING PROTEIN-RELATED"/>
    <property type="match status" value="1"/>
</dbReference>
<comment type="catalytic activity">
    <reaction evidence="8">
        <text>L-seryl-[protein] + ATP = O-phospho-L-seryl-[protein] + ADP + H(+)</text>
        <dbReference type="Rhea" id="RHEA:17989"/>
        <dbReference type="Rhea" id="RHEA-COMP:9863"/>
        <dbReference type="Rhea" id="RHEA-COMP:11604"/>
        <dbReference type="ChEBI" id="CHEBI:15378"/>
        <dbReference type="ChEBI" id="CHEBI:29999"/>
        <dbReference type="ChEBI" id="CHEBI:30616"/>
        <dbReference type="ChEBI" id="CHEBI:83421"/>
        <dbReference type="ChEBI" id="CHEBI:456216"/>
        <dbReference type="EC" id="2.7.11.1"/>
    </reaction>
</comment>
<dbReference type="SUPFAM" id="SSF56112">
    <property type="entry name" value="Protein kinase-like (PK-like)"/>
    <property type="match status" value="1"/>
</dbReference>
<dbReference type="InterPro" id="IPR011009">
    <property type="entry name" value="Kinase-like_dom_sf"/>
</dbReference>
<keyword evidence="5 10" id="KW-0418">Kinase</keyword>
<evidence type="ECO:0000256" key="6">
    <source>
        <dbReference type="ARBA" id="ARBA00022840"/>
    </source>
</evidence>
<dbReference type="PANTHER" id="PTHR47634">
    <property type="entry name" value="PROTEIN KINASE DOMAIN-CONTAINING PROTEIN-RELATED"/>
    <property type="match status" value="1"/>
</dbReference>
<evidence type="ECO:0000256" key="5">
    <source>
        <dbReference type="ARBA" id="ARBA00022777"/>
    </source>
</evidence>
<dbReference type="GO" id="GO:0050684">
    <property type="term" value="P:regulation of mRNA processing"/>
    <property type="evidence" value="ECO:0007669"/>
    <property type="project" value="TreeGrafter"/>
</dbReference>
<dbReference type="GO" id="GO:0004674">
    <property type="term" value="F:protein serine/threonine kinase activity"/>
    <property type="evidence" value="ECO:0007669"/>
    <property type="project" value="UniProtKB-KW"/>
</dbReference>
<accession>A0AAD4R576</accession>
<keyword evidence="4" id="KW-0547">Nucleotide-binding</keyword>
<sequence length="636" mass="71397">MIPVVGIFLYICVSIGIYLSFSRANPVIDAQGNLAFPVWQYHLPFDNASSVQYLETPNAMAPTNYTEVEDGDGNGPVENGYFQVFLGDILNTRYHIVRSLGIGWCASVWLAWDVQEKRFAAVKISTTVNNHEALEEIQFLTVTSQYNKTTHIPKLYDYFILANVNGSYVVIVMEVLGQTLKQVIKHNGYMGLPLDDVREFTRQMLESIRYLADDCDIVHNDLKMENAMFALDRFKSLQFGKSALEALQDGKLDQGRNLGPARHKNKNMRELQKVLAIQLEKFILKKNSIFNGNGLKKTLEVKIADFGYAQWKNGHEKDSLQVSSYRPLEIFIDSGYNEKADVWSVACMCFEMATGHKLIPALSDPDNLIPPAATYLQPMVERLGQVPVAVLKTGRRWRKFFGEDAQLNNVTELNSTPLEVLLETYYEWNKKASEEFSAFLRPMLDYDPNQRATAAEMLGHKWLKAGSIGIDSAVVISKEKFQSTLAAGYTFFLGQYYDGSVVSDPNTILGIAAGVHAGYSQLVDAIHIPVYTQSAPLDYPFVGRKTNIYSQNPLGPQVGILTDQSDFQAIFGSSYSPVDQSGAPVQLWWQNCNENQDYTGFTPFNGWSAPVMHQYQCNESNIANQSGVHGNINWFA</sequence>
<dbReference type="Gene3D" id="1.10.510.10">
    <property type="entry name" value="Transferase(Phosphotransferase) domain 1"/>
    <property type="match status" value="1"/>
</dbReference>
<dbReference type="SMART" id="SM00220">
    <property type="entry name" value="S_TKc"/>
    <property type="match status" value="1"/>
</dbReference>
<dbReference type="InterPro" id="IPR000719">
    <property type="entry name" value="Prot_kinase_dom"/>
</dbReference>
<dbReference type="InterPro" id="IPR051334">
    <property type="entry name" value="SRPK"/>
</dbReference>
<evidence type="ECO:0000256" key="8">
    <source>
        <dbReference type="ARBA" id="ARBA00048679"/>
    </source>
</evidence>
<evidence type="ECO:0000256" key="3">
    <source>
        <dbReference type="ARBA" id="ARBA00022679"/>
    </source>
</evidence>
<dbReference type="PROSITE" id="PS50011">
    <property type="entry name" value="PROTEIN_KINASE_DOM"/>
    <property type="match status" value="1"/>
</dbReference>
<evidence type="ECO:0000256" key="2">
    <source>
        <dbReference type="ARBA" id="ARBA00022527"/>
    </source>
</evidence>
<dbReference type="Proteomes" id="UP001201812">
    <property type="component" value="Unassembled WGS sequence"/>
</dbReference>
<dbReference type="GO" id="GO:0005634">
    <property type="term" value="C:nucleus"/>
    <property type="evidence" value="ECO:0007669"/>
    <property type="project" value="TreeGrafter"/>
</dbReference>
<gene>
    <name evidence="10" type="ORF">DdX_10515</name>
</gene>
<comment type="catalytic activity">
    <reaction evidence="7">
        <text>L-threonyl-[protein] + ATP = O-phospho-L-threonyl-[protein] + ADP + H(+)</text>
        <dbReference type="Rhea" id="RHEA:46608"/>
        <dbReference type="Rhea" id="RHEA-COMP:11060"/>
        <dbReference type="Rhea" id="RHEA-COMP:11605"/>
        <dbReference type="ChEBI" id="CHEBI:15378"/>
        <dbReference type="ChEBI" id="CHEBI:30013"/>
        <dbReference type="ChEBI" id="CHEBI:30616"/>
        <dbReference type="ChEBI" id="CHEBI:61977"/>
        <dbReference type="ChEBI" id="CHEBI:456216"/>
        <dbReference type="EC" id="2.7.11.1"/>
    </reaction>
</comment>
<dbReference type="Pfam" id="PF00069">
    <property type="entry name" value="Pkinase"/>
    <property type="match status" value="2"/>
</dbReference>
<dbReference type="Gene3D" id="3.30.200.20">
    <property type="entry name" value="Phosphorylase Kinase, domain 1"/>
    <property type="match status" value="1"/>
</dbReference>
<evidence type="ECO:0000256" key="1">
    <source>
        <dbReference type="ARBA" id="ARBA00012513"/>
    </source>
</evidence>
<dbReference type="GO" id="GO:0005524">
    <property type="term" value="F:ATP binding"/>
    <property type="evidence" value="ECO:0007669"/>
    <property type="project" value="UniProtKB-KW"/>
</dbReference>
<dbReference type="GO" id="GO:0005737">
    <property type="term" value="C:cytoplasm"/>
    <property type="evidence" value="ECO:0007669"/>
    <property type="project" value="TreeGrafter"/>
</dbReference>
<evidence type="ECO:0000259" key="9">
    <source>
        <dbReference type="PROSITE" id="PS50011"/>
    </source>
</evidence>
<organism evidence="10 11">
    <name type="scientific">Ditylenchus destructor</name>
    <dbReference type="NCBI Taxonomy" id="166010"/>
    <lineage>
        <taxon>Eukaryota</taxon>
        <taxon>Metazoa</taxon>
        <taxon>Ecdysozoa</taxon>
        <taxon>Nematoda</taxon>
        <taxon>Chromadorea</taxon>
        <taxon>Rhabditida</taxon>
        <taxon>Tylenchina</taxon>
        <taxon>Tylenchomorpha</taxon>
        <taxon>Sphaerularioidea</taxon>
        <taxon>Anguinidae</taxon>
        <taxon>Anguininae</taxon>
        <taxon>Ditylenchus</taxon>
    </lineage>
</organism>
<dbReference type="GO" id="GO:0000245">
    <property type="term" value="P:spliceosomal complex assembly"/>
    <property type="evidence" value="ECO:0007669"/>
    <property type="project" value="TreeGrafter"/>
</dbReference>
<keyword evidence="2" id="KW-0723">Serine/threonine-protein kinase</keyword>
<keyword evidence="3" id="KW-0808">Transferase</keyword>
<evidence type="ECO:0000256" key="4">
    <source>
        <dbReference type="ARBA" id="ARBA00022741"/>
    </source>
</evidence>
<dbReference type="EMBL" id="JAKKPZ010000024">
    <property type="protein sequence ID" value="KAI1710816.1"/>
    <property type="molecule type" value="Genomic_DNA"/>
</dbReference>
<protein>
    <recommendedName>
        <fullName evidence="1">non-specific serine/threonine protein kinase</fullName>
        <ecNumber evidence="1">2.7.11.1</ecNumber>
    </recommendedName>
</protein>
<evidence type="ECO:0000313" key="10">
    <source>
        <dbReference type="EMBL" id="KAI1710816.1"/>
    </source>
</evidence>
<evidence type="ECO:0000256" key="7">
    <source>
        <dbReference type="ARBA" id="ARBA00047899"/>
    </source>
</evidence>
<proteinExistence type="predicted"/>
<dbReference type="EC" id="2.7.11.1" evidence="1"/>